<evidence type="ECO:0000256" key="1">
    <source>
        <dbReference type="SAM" id="Phobius"/>
    </source>
</evidence>
<evidence type="ECO:0000313" key="2">
    <source>
        <dbReference type="EMBL" id="ABI21604.1"/>
    </source>
</evidence>
<feature type="transmembrane region" description="Helical" evidence="1">
    <location>
        <begin position="134"/>
        <end position="153"/>
    </location>
</feature>
<organism evidence="2">
    <name type="scientific">uncultured organism</name>
    <dbReference type="NCBI Taxonomy" id="155900"/>
    <lineage>
        <taxon>unclassified sequences</taxon>
        <taxon>environmental samples</taxon>
    </lineage>
</organism>
<feature type="transmembrane region" description="Helical" evidence="1">
    <location>
        <begin position="6"/>
        <end position="35"/>
    </location>
</feature>
<keyword evidence="1" id="KW-0812">Transmembrane</keyword>
<keyword evidence="1" id="KW-0472">Membrane</keyword>
<dbReference type="EMBL" id="DQ813480">
    <property type="protein sequence ID" value="ABI21604.1"/>
    <property type="molecule type" value="Genomic_DNA"/>
</dbReference>
<accession>Q0GNJ8</accession>
<proteinExistence type="predicted"/>
<feature type="transmembrane region" description="Helical" evidence="1">
    <location>
        <begin position="47"/>
        <end position="71"/>
    </location>
</feature>
<keyword evidence="1" id="KW-1133">Transmembrane helix</keyword>
<dbReference type="Pfam" id="PF14256">
    <property type="entry name" value="YwiC"/>
    <property type="match status" value="1"/>
</dbReference>
<dbReference type="AlphaFoldDB" id="Q0GNJ8"/>
<reference evidence="2" key="1">
    <citation type="journal article" date="2006" name="Mol. Microbiol.">
        <title>Metagenomic DNA fragments that affect Escherichia coli mutational pathways.</title>
        <authorList>
            <person name="Yang H."/>
            <person name="To K.H."/>
            <person name="Aguila S.J."/>
            <person name="Miller J.H."/>
        </authorList>
    </citation>
    <scope>NUCLEOTIDE SEQUENCE</scope>
</reference>
<dbReference type="InterPro" id="IPR025576">
    <property type="entry name" value="YwiC"/>
</dbReference>
<protein>
    <submittedName>
        <fullName evidence="2">Uncharacterized protein</fullName>
    </submittedName>
</protein>
<feature type="transmembrane region" description="Helical" evidence="1">
    <location>
        <begin position="160"/>
        <end position="181"/>
    </location>
</feature>
<feature type="transmembrane region" description="Helical" evidence="1">
    <location>
        <begin position="109"/>
        <end position="128"/>
    </location>
</feature>
<feature type="transmembrane region" description="Helical" evidence="1">
    <location>
        <begin position="77"/>
        <end position="97"/>
    </location>
</feature>
<sequence length="183" mass="19273">MLYLAVAFTAFVAAILFAKQFFAWPLLIATPFALVQVTYDWKGRRRVLLPELAGAIAIASLAPALALGAGWGWPASLALWAVMIARSTPAIVYVRACLARLHGKSVSTLPVWVVHALAIAVVAALARAGVAPQLGVVAMVILLVRAVGGIYLHGVTPKQLGFSEIAFGTITVLAVVFGSLFQL</sequence>
<name>Q0GNJ8_9ZZZZ</name>